<dbReference type="SUPFAM" id="SSF52402">
    <property type="entry name" value="Adenine nucleotide alpha hydrolases-like"/>
    <property type="match status" value="1"/>
</dbReference>
<evidence type="ECO:0000256" key="1">
    <source>
        <dbReference type="SAM" id="MobiDB-lite"/>
    </source>
</evidence>
<feature type="compositionally biased region" description="Low complexity" evidence="1">
    <location>
        <begin position="223"/>
        <end position="233"/>
    </location>
</feature>
<feature type="region of interest" description="Disordered" evidence="1">
    <location>
        <begin position="223"/>
        <end position="244"/>
    </location>
</feature>
<gene>
    <name evidence="2" type="ORF">RJ641_009126</name>
</gene>
<evidence type="ECO:0000313" key="3">
    <source>
        <dbReference type="Proteomes" id="UP001370490"/>
    </source>
</evidence>
<dbReference type="Gene3D" id="3.40.50.620">
    <property type="entry name" value="HUPs"/>
    <property type="match status" value="1"/>
</dbReference>
<name>A0AAN8UZQ9_9MAGN</name>
<dbReference type="AlphaFoldDB" id="A0AAN8UZQ9"/>
<dbReference type="PANTHER" id="PTHR47382:SF1">
    <property type="entry name" value="USPA DOMAIN-CONTAINING PROTEIN"/>
    <property type="match status" value="1"/>
</dbReference>
<comment type="caution">
    <text evidence="2">The sequence shown here is derived from an EMBL/GenBank/DDBJ whole genome shotgun (WGS) entry which is preliminary data.</text>
</comment>
<protein>
    <submittedName>
        <fullName evidence="2">Uncharacterized protein</fullName>
    </submittedName>
</protein>
<dbReference type="EMBL" id="JBAMMX010000016">
    <property type="protein sequence ID" value="KAK6924800.1"/>
    <property type="molecule type" value="Genomic_DNA"/>
</dbReference>
<dbReference type="Proteomes" id="UP001370490">
    <property type="component" value="Unassembled WGS sequence"/>
</dbReference>
<dbReference type="PANTHER" id="PTHR47382">
    <property type="entry name" value="U-BOX DOMAIN-CONTAINING PROTEIN 52-LIKE"/>
    <property type="match status" value="1"/>
</dbReference>
<keyword evidence="3" id="KW-1185">Reference proteome</keyword>
<proteinExistence type="predicted"/>
<evidence type="ECO:0000313" key="2">
    <source>
        <dbReference type="EMBL" id="KAK6924800.1"/>
    </source>
</evidence>
<dbReference type="CDD" id="cd01989">
    <property type="entry name" value="USP_STK_Ubox_N"/>
    <property type="match status" value="1"/>
</dbReference>
<accession>A0AAN8UZQ9</accession>
<reference evidence="2 3" key="1">
    <citation type="submission" date="2023-12" db="EMBL/GenBank/DDBJ databases">
        <title>A high-quality genome assembly for Dillenia turbinata (Dilleniales).</title>
        <authorList>
            <person name="Chanderbali A."/>
        </authorList>
    </citation>
    <scope>NUCLEOTIDE SEQUENCE [LARGE SCALE GENOMIC DNA]</scope>
    <source>
        <strain evidence="2">LSX21</strain>
        <tissue evidence="2">Leaf</tissue>
    </source>
</reference>
<dbReference type="InterPro" id="IPR014729">
    <property type="entry name" value="Rossmann-like_a/b/a_fold"/>
</dbReference>
<sequence>MEEEIFVEEEEKRGLNHDEIFVSSSPEIVEITEIGEDRNSVASNKDGGLNDVYVCVGRDDLDALKWALDHAILPGGRIFLVHVFPPITHIPTPIGKLAKSQLGEEQLRFYLREENNRRRNLLQKYIRLCNDAKARKIQTLNTPIINQYMVTVDTILIESNVADKAILDLISVLNITSLVIGTKRPLSSRRLKKGKAQFVQKNAPDYCDVNIIHNGNKVVNVQTETQTSTPSSPARGAKGSDLSRQPEKGNFFECVCFTPKFN</sequence>
<organism evidence="2 3">
    <name type="scientific">Dillenia turbinata</name>
    <dbReference type="NCBI Taxonomy" id="194707"/>
    <lineage>
        <taxon>Eukaryota</taxon>
        <taxon>Viridiplantae</taxon>
        <taxon>Streptophyta</taxon>
        <taxon>Embryophyta</taxon>
        <taxon>Tracheophyta</taxon>
        <taxon>Spermatophyta</taxon>
        <taxon>Magnoliopsida</taxon>
        <taxon>eudicotyledons</taxon>
        <taxon>Gunneridae</taxon>
        <taxon>Pentapetalae</taxon>
        <taxon>Dilleniales</taxon>
        <taxon>Dilleniaceae</taxon>
        <taxon>Dillenia</taxon>
    </lineage>
</organism>